<gene>
    <name evidence="2" type="ORF">RFI_06254</name>
</gene>
<dbReference type="Proteomes" id="UP000023152">
    <property type="component" value="Unassembled WGS sequence"/>
</dbReference>
<feature type="region of interest" description="Disordered" evidence="1">
    <location>
        <begin position="604"/>
        <end position="634"/>
    </location>
</feature>
<dbReference type="OrthoDB" id="10251809at2759"/>
<dbReference type="InterPro" id="IPR011043">
    <property type="entry name" value="Gal_Oxase/kelch_b-propeller"/>
</dbReference>
<evidence type="ECO:0000313" key="3">
    <source>
        <dbReference type="Proteomes" id="UP000023152"/>
    </source>
</evidence>
<evidence type="ECO:0000256" key="1">
    <source>
        <dbReference type="SAM" id="MobiDB-lite"/>
    </source>
</evidence>
<dbReference type="InterPro" id="IPR006652">
    <property type="entry name" value="Kelch_1"/>
</dbReference>
<dbReference type="SUPFAM" id="SSF50965">
    <property type="entry name" value="Galactose oxidase, central domain"/>
    <property type="match status" value="2"/>
</dbReference>
<dbReference type="InterPro" id="IPR015915">
    <property type="entry name" value="Kelch-typ_b-propeller"/>
</dbReference>
<dbReference type="Gene3D" id="2.120.10.80">
    <property type="entry name" value="Kelch-type beta propeller"/>
    <property type="match status" value="1"/>
</dbReference>
<dbReference type="EMBL" id="ASPP01005267">
    <property type="protein sequence ID" value="ETO30866.1"/>
    <property type="molecule type" value="Genomic_DNA"/>
</dbReference>
<evidence type="ECO:0000313" key="2">
    <source>
        <dbReference type="EMBL" id="ETO30866.1"/>
    </source>
</evidence>
<reference evidence="2 3" key="1">
    <citation type="journal article" date="2013" name="Curr. Biol.">
        <title>The Genome of the Foraminiferan Reticulomyxa filosa.</title>
        <authorList>
            <person name="Glockner G."/>
            <person name="Hulsmann N."/>
            <person name="Schleicher M."/>
            <person name="Noegel A.A."/>
            <person name="Eichinger L."/>
            <person name="Gallinger C."/>
            <person name="Pawlowski J."/>
            <person name="Sierra R."/>
            <person name="Euteneuer U."/>
            <person name="Pillet L."/>
            <person name="Moustafa A."/>
            <person name="Platzer M."/>
            <person name="Groth M."/>
            <person name="Szafranski K."/>
            <person name="Schliwa M."/>
        </authorList>
    </citation>
    <scope>NUCLEOTIDE SEQUENCE [LARGE SCALE GENOMIC DNA]</scope>
</reference>
<keyword evidence="3" id="KW-1185">Reference proteome</keyword>
<name>X6NY39_RETFI</name>
<organism evidence="2 3">
    <name type="scientific">Reticulomyxa filosa</name>
    <dbReference type="NCBI Taxonomy" id="46433"/>
    <lineage>
        <taxon>Eukaryota</taxon>
        <taxon>Sar</taxon>
        <taxon>Rhizaria</taxon>
        <taxon>Retaria</taxon>
        <taxon>Foraminifera</taxon>
        <taxon>Monothalamids</taxon>
        <taxon>Reticulomyxidae</taxon>
        <taxon>Reticulomyxa</taxon>
    </lineage>
</organism>
<dbReference type="Pfam" id="PF01344">
    <property type="entry name" value="Kelch_1"/>
    <property type="match status" value="1"/>
</dbReference>
<feature type="compositionally biased region" description="Pro residues" evidence="1">
    <location>
        <begin position="604"/>
        <end position="613"/>
    </location>
</feature>
<dbReference type="AlphaFoldDB" id="X6NY39"/>
<comment type="caution">
    <text evidence="2">The sequence shown here is derived from an EMBL/GenBank/DDBJ whole genome shotgun (WGS) entry which is preliminary data.</text>
</comment>
<accession>X6NY39</accession>
<protein>
    <submittedName>
        <fullName evidence="2">Uncharacterized protein</fullName>
    </submittedName>
</protein>
<feature type="compositionally biased region" description="Polar residues" evidence="1">
    <location>
        <begin position="616"/>
        <end position="627"/>
    </location>
</feature>
<sequence>MSHSTCVQLEKEVLICGGENNSHCYSYGIDTKSFRWVACYPHESATNKCEHIVVICHALFGRKSVSGVTTNDPVILKPYPLGANAHVDSRHNILCVTYGKHVDVIDLNTFEYIALEATLPEYFFFHAMVPLSSQQNIQFLLLRKKHAVVMAFDMHVRRMQYSSFFGSFDQHLLILFGGRDYFHSSDCVFFIRTQSQQQEQQQQEQQQVKCFQWNQYLPHALSHSFAMLSNDGKDVLIFGTHSNLLSALISIPLRLLLDQDTWIPIHPSHSKVIKNEPQLMRPNCVAQCIMMGDEIVMCDGDVDSNCYSYHCKKRSYRFVAEYPNTVWTPLIVRCDRVLDEQVQGCNEMLLLSFCGKEEANGSELWIMKYKSVWNDDDNDDKKEQTYTHQQMNEWVPLIDPQTSQRIQFKQEYEQAEACVGGDKDNHLLFISYLTNVDIVDLRTCQCVHSLQSLPQSLYHHCMVSLPSSLSSSVLLFFKSTALWIDYDESTKSTTTTTTTTTTMKRLALIEDLRDYYSYGFVFVQNHILLFGGRNEEGCRRDDIYLYSVQHNVWTKSKHKLPFKMSGCTAVLSTDRQFIHILGGKNERSERQSLHLLIRTADLLPPPPPPPPPLLSHHNQYDTTQSPQRPLKKILSKQDRLFKDDRKTNEEATTKLCPPLIHETRYSQCLQFGKELLLLGGNNANGCISYDTTKKSYRCISNYPRSNNPIRLHSCVASEQVLHHRATRKDKEIVLLSFGGPKHQNYLCHHAYVMKYHSVWDDHDHDHDHHNGNVNGNAWIPLIQPQTNQVITVFDKYTDFPTARISNDPSFSHLLFVFHKQTVDVIHLITCRCLTSATVPSFRFPLTVSPVIHCKHIHKNKDPSPPLPQLALFSKKWSYFSVMQFDPRGNQLTFAKFPIFVQLNKAFFGTIALL</sequence>
<proteinExistence type="predicted"/>